<evidence type="ECO:0000313" key="4">
    <source>
        <dbReference type="EMBL" id="KAF6139477.1"/>
    </source>
</evidence>
<dbReference type="PANTHER" id="PTHR33159">
    <property type="entry name" value="RPM1-INTERACTING PROTEIN 4 (RIN4) FAMILY PROTEIN"/>
    <property type="match status" value="1"/>
</dbReference>
<reference evidence="4 5" key="1">
    <citation type="journal article" date="2020" name="IScience">
        <title>Genome Sequencing of the Endangered Kingdonia uniflora (Circaeasteraceae, Ranunculales) Reveals Potential Mechanisms of Evolutionary Specialization.</title>
        <authorList>
            <person name="Sun Y."/>
            <person name="Deng T."/>
            <person name="Zhang A."/>
            <person name="Moore M.J."/>
            <person name="Landis J.B."/>
            <person name="Lin N."/>
            <person name="Zhang H."/>
            <person name="Zhang X."/>
            <person name="Huang J."/>
            <person name="Zhang X."/>
            <person name="Sun H."/>
            <person name="Wang H."/>
        </authorList>
    </citation>
    <scope>NUCLEOTIDE SEQUENCE [LARGE SCALE GENOMIC DNA]</scope>
    <source>
        <strain evidence="4">TB1705</strain>
        <tissue evidence="4">Leaf</tissue>
    </source>
</reference>
<name>A0A7J7LA03_9MAGN</name>
<dbReference type="PANTHER" id="PTHR33159:SF6">
    <property type="entry name" value="RPM1-INTERACTING PROTEIN 4"/>
    <property type="match status" value="1"/>
</dbReference>
<keyword evidence="5" id="KW-1185">Reference proteome</keyword>
<dbReference type="OrthoDB" id="850982at2759"/>
<organism evidence="4 5">
    <name type="scientific">Kingdonia uniflora</name>
    <dbReference type="NCBI Taxonomy" id="39325"/>
    <lineage>
        <taxon>Eukaryota</taxon>
        <taxon>Viridiplantae</taxon>
        <taxon>Streptophyta</taxon>
        <taxon>Embryophyta</taxon>
        <taxon>Tracheophyta</taxon>
        <taxon>Spermatophyta</taxon>
        <taxon>Magnoliopsida</taxon>
        <taxon>Ranunculales</taxon>
        <taxon>Circaeasteraceae</taxon>
        <taxon>Kingdonia</taxon>
    </lineage>
</organism>
<evidence type="ECO:0000259" key="3">
    <source>
        <dbReference type="PROSITE" id="PS50102"/>
    </source>
</evidence>
<dbReference type="Proteomes" id="UP000541444">
    <property type="component" value="Unassembled WGS sequence"/>
</dbReference>
<dbReference type="EMBL" id="JACGCM010002480">
    <property type="protein sequence ID" value="KAF6139477.1"/>
    <property type="molecule type" value="Genomic_DNA"/>
</dbReference>
<dbReference type="Pfam" id="PF05627">
    <property type="entry name" value="AvrRpt-cleavage"/>
    <property type="match status" value="1"/>
</dbReference>
<proteinExistence type="predicted"/>
<dbReference type="Gene3D" id="3.30.70.330">
    <property type="match status" value="1"/>
</dbReference>
<sequence length="136" mass="14775">MWQPEKGAAVPKFGDWDESNPASADGYTHIFNKVREEKQSGANILSMPTDTPFSNGQRRGNVNNKSTVCVSQLSGFIRNTLTISVGALAENDLFVYNLSDSIDNGKLYETFARFGNFSSCTVAATSDGKSKGYGFI</sequence>
<dbReference type="InterPro" id="IPR035979">
    <property type="entry name" value="RBD_domain_sf"/>
</dbReference>
<dbReference type="GO" id="GO:0003723">
    <property type="term" value="F:RNA binding"/>
    <property type="evidence" value="ECO:0007669"/>
    <property type="project" value="UniProtKB-UniRule"/>
</dbReference>
<accession>A0A7J7LA03</accession>
<dbReference type="PROSITE" id="PS50102">
    <property type="entry name" value="RRM"/>
    <property type="match status" value="1"/>
</dbReference>
<dbReference type="InterPro" id="IPR008700">
    <property type="entry name" value="TypeIII_avirulence_cleave"/>
</dbReference>
<dbReference type="InterPro" id="IPR012677">
    <property type="entry name" value="Nucleotide-bd_a/b_plait_sf"/>
</dbReference>
<gene>
    <name evidence="4" type="ORF">GIB67_028286</name>
</gene>
<keyword evidence="1" id="KW-0694">RNA-binding</keyword>
<dbReference type="SUPFAM" id="SSF54928">
    <property type="entry name" value="RNA-binding domain, RBD"/>
    <property type="match status" value="1"/>
</dbReference>
<comment type="caution">
    <text evidence="4">The sequence shown here is derived from an EMBL/GenBank/DDBJ whole genome shotgun (WGS) entry which is preliminary data.</text>
</comment>
<evidence type="ECO:0000256" key="2">
    <source>
        <dbReference type="SAM" id="MobiDB-lite"/>
    </source>
</evidence>
<dbReference type="InterPro" id="IPR040387">
    <property type="entry name" value="RIN4/NOI4"/>
</dbReference>
<feature type="domain" description="RRM" evidence="3">
    <location>
        <begin position="91"/>
        <end position="136"/>
    </location>
</feature>
<protein>
    <recommendedName>
        <fullName evidence="3">RRM domain-containing protein</fullName>
    </recommendedName>
</protein>
<dbReference type="Pfam" id="PF00076">
    <property type="entry name" value="RRM_1"/>
    <property type="match status" value="1"/>
</dbReference>
<feature type="region of interest" description="Disordered" evidence="2">
    <location>
        <begin position="41"/>
        <end position="61"/>
    </location>
</feature>
<evidence type="ECO:0000313" key="5">
    <source>
        <dbReference type="Proteomes" id="UP000541444"/>
    </source>
</evidence>
<evidence type="ECO:0000256" key="1">
    <source>
        <dbReference type="PROSITE-ProRule" id="PRU00176"/>
    </source>
</evidence>
<dbReference type="GO" id="GO:0005886">
    <property type="term" value="C:plasma membrane"/>
    <property type="evidence" value="ECO:0007669"/>
    <property type="project" value="TreeGrafter"/>
</dbReference>
<dbReference type="AlphaFoldDB" id="A0A7J7LA03"/>
<dbReference type="InterPro" id="IPR000504">
    <property type="entry name" value="RRM_dom"/>
</dbReference>